<dbReference type="GO" id="GO:0006227">
    <property type="term" value="P:dUDP biosynthetic process"/>
    <property type="evidence" value="ECO:0007669"/>
    <property type="project" value="TreeGrafter"/>
</dbReference>
<dbReference type="HAMAP" id="MF_00165">
    <property type="entry name" value="Thymidylate_kinase"/>
    <property type="match status" value="1"/>
</dbReference>
<evidence type="ECO:0000256" key="9">
    <source>
        <dbReference type="ARBA" id="ARBA00048743"/>
    </source>
</evidence>
<organism evidence="11 12">
    <name type="scientific">Erwinia phage AH04</name>
    <dbReference type="NCBI Taxonomy" id="2869569"/>
    <lineage>
        <taxon>Viruses</taxon>
        <taxon>Duplodnaviria</taxon>
        <taxon>Heunggongvirae</taxon>
        <taxon>Uroviricota</taxon>
        <taxon>Caudoviricetes</taxon>
        <taxon>Chimalliviridae</taxon>
        <taxon>Meadowvirus</taxon>
        <taxon>Meadowvirus AH04</taxon>
    </lineage>
</organism>
<accession>A0AAE8BQT1</accession>
<keyword evidence="5" id="KW-0545">Nucleotide biosynthesis</keyword>
<evidence type="ECO:0000256" key="4">
    <source>
        <dbReference type="ARBA" id="ARBA00022679"/>
    </source>
</evidence>
<evidence type="ECO:0000313" key="12">
    <source>
        <dbReference type="Proteomes" id="UP000827517"/>
    </source>
</evidence>
<feature type="domain" description="Thymidylate kinase-like" evidence="10">
    <location>
        <begin position="6"/>
        <end position="153"/>
    </location>
</feature>
<dbReference type="PANTHER" id="PTHR10344:SF4">
    <property type="entry name" value="UMP-CMP KINASE 2, MITOCHONDRIAL"/>
    <property type="match status" value="1"/>
</dbReference>
<keyword evidence="12" id="KW-1185">Reference proteome</keyword>
<keyword evidence="6" id="KW-0547">Nucleotide-binding</keyword>
<dbReference type="Pfam" id="PF02223">
    <property type="entry name" value="Thymidylate_kin"/>
    <property type="match status" value="1"/>
</dbReference>
<keyword evidence="8" id="KW-0067">ATP-binding</keyword>
<evidence type="ECO:0000259" key="10">
    <source>
        <dbReference type="Pfam" id="PF02223"/>
    </source>
</evidence>
<dbReference type="InterPro" id="IPR039430">
    <property type="entry name" value="Thymidylate_kin-like_dom"/>
</dbReference>
<dbReference type="SUPFAM" id="SSF52540">
    <property type="entry name" value="P-loop containing nucleoside triphosphate hydrolases"/>
    <property type="match status" value="1"/>
</dbReference>
<evidence type="ECO:0000256" key="3">
    <source>
        <dbReference type="ARBA" id="ARBA00012980"/>
    </source>
</evidence>
<name>A0AAE8BQT1_9CAUD</name>
<dbReference type="InterPro" id="IPR018094">
    <property type="entry name" value="Thymidylate_kinase"/>
</dbReference>
<evidence type="ECO:0000313" key="11">
    <source>
        <dbReference type="EMBL" id="QZA70500.1"/>
    </source>
</evidence>
<dbReference type="EC" id="2.7.4.9" evidence="3"/>
<dbReference type="KEGG" id="vg:77943904"/>
<dbReference type="GO" id="GO:0006235">
    <property type="term" value="P:dTTP biosynthetic process"/>
    <property type="evidence" value="ECO:0007669"/>
    <property type="project" value="TreeGrafter"/>
</dbReference>
<dbReference type="EMBL" id="MZ501267">
    <property type="protein sequence ID" value="QZA70500.1"/>
    <property type="molecule type" value="Genomic_DNA"/>
</dbReference>
<dbReference type="Proteomes" id="UP000827517">
    <property type="component" value="Segment"/>
</dbReference>
<keyword evidence="4" id="KW-0808">Transferase</keyword>
<sequence length="207" mass="23622">MSYIVFEGPDFAGKSTLTKKVAERLGYRLVAEPFTESENAKAVKNAIINNTFNKETEIFLLAANRLEAFRDVITPNRHSPGVIGDRSVVSTMVYQVGEGVYNRPLNILNFMAQTLQDQWHDIYPDHLFFLDIDHDTYLERLAVSDRVADEKEKALMDPGNWMKLKEDYLTAIQWITFSNPDVKVHFITPETTVDEIVAIIDPSLIPE</sequence>
<evidence type="ECO:0000256" key="5">
    <source>
        <dbReference type="ARBA" id="ARBA00022727"/>
    </source>
</evidence>
<dbReference type="Gene3D" id="3.40.50.300">
    <property type="entry name" value="P-loop containing nucleotide triphosphate hydrolases"/>
    <property type="match status" value="1"/>
</dbReference>
<dbReference type="InterPro" id="IPR027417">
    <property type="entry name" value="P-loop_NTPase"/>
</dbReference>
<dbReference type="GO" id="GO:0005524">
    <property type="term" value="F:ATP binding"/>
    <property type="evidence" value="ECO:0007669"/>
    <property type="project" value="UniProtKB-KW"/>
</dbReference>
<evidence type="ECO:0000256" key="1">
    <source>
        <dbReference type="ARBA" id="ARBA00004992"/>
    </source>
</evidence>
<protein>
    <recommendedName>
        <fullName evidence="3">dTMP kinase</fullName>
        <ecNumber evidence="3">2.7.4.9</ecNumber>
    </recommendedName>
</protein>
<gene>
    <name evidence="11" type="primary">10</name>
    <name evidence="11" type="ORF">AH04_10</name>
</gene>
<dbReference type="GO" id="GO:0004798">
    <property type="term" value="F:dTMP kinase activity"/>
    <property type="evidence" value="ECO:0007669"/>
    <property type="project" value="UniProtKB-EC"/>
</dbReference>
<comment type="similarity">
    <text evidence="2">Belongs to the thymidylate kinase family.</text>
</comment>
<evidence type="ECO:0000256" key="2">
    <source>
        <dbReference type="ARBA" id="ARBA00009776"/>
    </source>
</evidence>
<dbReference type="CDD" id="cd01672">
    <property type="entry name" value="TMPK"/>
    <property type="match status" value="1"/>
</dbReference>
<dbReference type="GO" id="GO:0006233">
    <property type="term" value="P:dTDP biosynthetic process"/>
    <property type="evidence" value="ECO:0007669"/>
    <property type="project" value="InterPro"/>
</dbReference>
<reference evidence="11" key="1">
    <citation type="submission" date="2021-07" db="EMBL/GenBank/DDBJ databases">
        <authorList>
            <person name="Roth S.J."/>
            <person name="Krukonis G.P."/>
            <person name="Delesalle V.A."/>
        </authorList>
    </citation>
    <scope>NUCLEOTIDE SEQUENCE</scope>
</reference>
<keyword evidence="7 11" id="KW-0418">Kinase</keyword>
<dbReference type="PANTHER" id="PTHR10344">
    <property type="entry name" value="THYMIDYLATE KINASE"/>
    <property type="match status" value="1"/>
</dbReference>
<evidence type="ECO:0000256" key="6">
    <source>
        <dbReference type="ARBA" id="ARBA00022741"/>
    </source>
</evidence>
<evidence type="ECO:0000256" key="7">
    <source>
        <dbReference type="ARBA" id="ARBA00022777"/>
    </source>
</evidence>
<proteinExistence type="inferred from homology"/>
<dbReference type="GeneID" id="77943904"/>
<evidence type="ECO:0000256" key="8">
    <source>
        <dbReference type="ARBA" id="ARBA00022840"/>
    </source>
</evidence>
<dbReference type="RefSeq" id="YP_010667765.1">
    <property type="nucleotide sequence ID" value="NC_070952.1"/>
</dbReference>
<comment type="catalytic activity">
    <reaction evidence="9">
        <text>dTMP + ATP = dTDP + ADP</text>
        <dbReference type="Rhea" id="RHEA:13517"/>
        <dbReference type="ChEBI" id="CHEBI:30616"/>
        <dbReference type="ChEBI" id="CHEBI:58369"/>
        <dbReference type="ChEBI" id="CHEBI:63528"/>
        <dbReference type="ChEBI" id="CHEBI:456216"/>
        <dbReference type="EC" id="2.7.4.9"/>
    </reaction>
</comment>
<comment type="pathway">
    <text evidence="1">Pyrimidine metabolism; dTTP biosynthesis.</text>
</comment>